<evidence type="ECO:0000313" key="2">
    <source>
        <dbReference type="Proteomes" id="UP000322084"/>
    </source>
</evidence>
<sequence length="49" mass="5644">MIARLVRKAVKEIVEGKRKRVQVTVQNLAIMPGCAAIVMAKRKRRIRWA</sequence>
<organism evidence="1 2">
    <name type="scientific">Iodidimonas gelatinilytica</name>
    <dbReference type="NCBI Taxonomy" id="1236966"/>
    <lineage>
        <taxon>Bacteria</taxon>
        <taxon>Pseudomonadati</taxon>
        <taxon>Pseudomonadota</taxon>
        <taxon>Alphaproteobacteria</taxon>
        <taxon>Iodidimonadales</taxon>
        <taxon>Iodidimonadaceae</taxon>
        <taxon>Iodidimonas</taxon>
    </lineage>
</organism>
<dbReference type="Proteomes" id="UP000322084">
    <property type="component" value="Unassembled WGS sequence"/>
</dbReference>
<accession>A0A5A7MPA7</accession>
<dbReference type="AlphaFoldDB" id="A0A5A7MPA7"/>
<proteinExistence type="predicted"/>
<evidence type="ECO:0000313" key="1">
    <source>
        <dbReference type="EMBL" id="GEQ96679.1"/>
    </source>
</evidence>
<reference evidence="1 2" key="1">
    <citation type="submission" date="2019-09" db="EMBL/GenBank/DDBJ databases">
        <title>NBRP : Genome information of microbial organism related human and environment.</title>
        <authorList>
            <person name="Hattori M."/>
            <person name="Oshima K."/>
            <person name="Inaba H."/>
            <person name="Suda W."/>
            <person name="Sakamoto M."/>
            <person name="Iino T."/>
            <person name="Kitahara M."/>
            <person name="Oshida Y."/>
            <person name="Iida T."/>
            <person name="Kudo T."/>
            <person name="Itoh T."/>
            <person name="Ohkuma M."/>
        </authorList>
    </citation>
    <scope>NUCLEOTIDE SEQUENCE [LARGE SCALE GENOMIC DNA]</scope>
    <source>
        <strain evidence="1 2">Hi-2</strain>
    </source>
</reference>
<name>A0A5A7MPA7_9PROT</name>
<protein>
    <submittedName>
        <fullName evidence="1">Uncharacterized protein</fullName>
    </submittedName>
</protein>
<gene>
    <name evidence="1" type="ORF">JCM17844_03160</name>
</gene>
<dbReference type="EMBL" id="BKCL01000001">
    <property type="protein sequence ID" value="GEQ96679.1"/>
    <property type="molecule type" value="Genomic_DNA"/>
</dbReference>
<comment type="caution">
    <text evidence="1">The sequence shown here is derived from an EMBL/GenBank/DDBJ whole genome shotgun (WGS) entry which is preliminary data.</text>
</comment>